<evidence type="ECO:0000313" key="3">
    <source>
        <dbReference type="Proteomes" id="UP000465810"/>
    </source>
</evidence>
<protein>
    <submittedName>
        <fullName evidence="2">Uncharacterized protein</fullName>
    </submittedName>
</protein>
<evidence type="ECO:0000313" key="2">
    <source>
        <dbReference type="EMBL" id="MYM00373.1"/>
    </source>
</evidence>
<dbReference type="EMBL" id="WVTD01000050">
    <property type="protein sequence ID" value="MYM00373.1"/>
    <property type="molecule type" value="Genomic_DNA"/>
</dbReference>
<name>A0A7X4K9R7_9SPHN</name>
<feature type="region of interest" description="Disordered" evidence="1">
    <location>
        <begin position="259"/>
        <end position="280"/>
    </location>
</feature>
<evidence type="ECO:0000256" key="1">
    <source>
        <dbReference type="SAM" id="MobiDB-lite"/>
    </source>
</evidence>
<dbReference type="Proteomes" id="UP000465810">
    <property type="component" value="Unassembled WGS sequence"/>
</dbReference>
<organism evidence="2 3">
    <name type="scientific">Novosphingobium silvae</name>
    <dbReference type="NCBI Taxonomy" id="2692619"/>
    <lineage>
        <taxon>Bacteria</taxon>
        <taxon>Pseudomonadati</taxon>
        <taxon>Pseudomonadota</taxon>
        <taxon>Alphaproteobacteria</taxon>
        <taxon>Sphingomonadales</taxon>
        <taxon>Sphingomonadaceae</taxon>
        <taxon>Novosphingobium</taxon>
    </lineage>
</organism>
<dbReference type="AlphaFoldDB" id="A0A7X4K9R7"/>
<proteinExistence type="predicted"/>
<gene>
    <name evidence="2" type="ORF">GR702_21825</name>
</gene>
<accession>A0A7X4K9R7</accession>
<sequence length="293" mass="32911">MLDELPDMQLRALASATEAYAREAFDTHLHLDPIKPLGLPHFLLDRYSLFRGELLDGPAIFVLPQNGSVGGVEEYLKHREQMRRRLDINLFVLILDGVPAALRRRLVEKRVAFIAPDTQFYIPEALLDLREVYASQPVTPSEQLSPTAQVLVIAALLGHEIDDANMTQLADRYRVAIMSISRAVDELEAFKLAKPHHVGRQRRLRFCLDGAQLWHAAAERLQSPVRKSRAVIGKLQKNQAVVAGESALARYQPAAEVDFSGRRSARPRRHDDQQHAGFGCDLADEGEDQRVFG</sequence>
<keyword evidence="3" id="KW-1185">Reference proteome</keyword>
<reference evidence="2 3" key="1">
    <citation type="submission" date="2019-12" db="EMBL/GenBank/DDBJ databases">
        <authorList>
            <person name="Feng G."/>
            <person name="Zhu H."/>
        </authorList>
    </citation>
    <scope>NUCLEOTIDE SEQUENCE [LARGE SCALE GENOMIC DNA]</scope>
    <source>
        <strain evidence="2 3">FGD1</strain>
    </source>
</reference>
<feature type="non-terminal residue" evidence="2">
    <location>
        <position position="293"/>
    </location>
</feature>
<dbReference type="RefSeq" id="WP_160987604.1">
    <property type="nucleotide sequence ID" value="NZ_WVTD01000050.1"/>
</dbReference>
<comment type="caution">
    <text evidence="2">The sequence shown here is derived from an EMBL/GenBank/DDBJ whole genome shotgun (WGS) entry which is preliminary data.</text>
</comment>